<dbReference type="Proteomes" id="UP000790787">
    <property type="component" value="Chromosome 16"/>
</dbReference>
<protein>
    <submittedName>
        <fullName evidence="2">Uncharacterized protein LOC142170242</fullName>
    </submittedName>
</protein>
<reference evidence="2" key="2">
    <citation type="submission" date="2025-08" db="UniProtKB">
        <authorList>
            <consortium name="RefSeq"/>
        </authorList>
    </citation>
    <scope>IDENTIFICATION</scope>
    <source>
        <tissue evidence="2">Leaf</tissue>
    </source>
</reference>
<name>A0AC58STD2_TOBAC</name>
<gene>
    <name evidence="2" type="primary">LOC142170242</name>
</gene>
<sequence length="480" mass="53778">MHATDTEAAELDAYQLKDVANTWYETWEESRGEDADPATWKEFTDAFLENFLPIEVLEAKALEFERLRQNDMSMNEYYLKFVSLAKYAPEMVRNVRARVRRFVLGLSDDLFADANIAAQNNDMTITKMVAFVQGNEDRLKKEERLWREKEREFSKRAKSAGNFNHGGSQVGGNRQFVKKSKSGPAPSSASVPNNGGNVAQSTNSAAHHNSQAQQGCGAAKCNNVGGGRNRLYALANHQDTEARGDVVTGMLTIFTFDVYALIDPGSTLSYVTPYIAKKFGIEPEKLCEPFEVSTPVGESVIARCIYRGCPVKVHHRLTVADLVELEMLDFDVIMGMDWLESCYATVGCRTKIVSFEFLGEPVLEWKGDVVTSRGRFISYLKARKMISKGYIYHLVRVKDTDAQIPTLQSVPIVNEFREVFPEDLPGIPSDREIDFGIDLLPGTKPISIPSYRMAPAELKELKVQLKDLLDKGFIRPSVSP</sequence>
<evidence type="ECO:0000313" key="2">
    <source>
        <dbReference type="RefSeq" id="XP_075088198.1"/>
    </source>
</evidence>
<reference evidence="1" key="1">
    <citation type="journal article" date="2014" name="Nat. Commun.">
        <title>The tobacco genome sequence and its comparison with those of tomato and potato.</title>
        <authorList>
            <person name="Sierro N."/>
            <person name="Battey J.N."/>
            <person name="Ouadi S."/>
            <person name="Bakaher N."/>
            <person name="Bovet L."/>
            <person name="Willig A."/>
            <person name="Goepfert S."/>
            <person name="Peitsch M.C."/>
            <person name="Ivanov N.V."/>
        </authorList>
    </citation>
    <scope>NUCLEOTIDE SEQUENCE [LARGE SCALE GENOMIC DNA]</scope>
</reference>
<evidence type="ECO:0000313" key="1">
    <source>
        <dbReference type="Proteomes" id="UP000790787"/>
    </source>
</evidence>
<dbReference type="RefSeq" id="XP_075088198.1">
    <property type="nucleotide sequence ID" value="XM_075232097.1"/>
</dbReference>
<organism evidence="1 2">
    <name type="scientific">Nicotiana tabacum</name>
    <name type="common">Common tobacco</name>
    <dbReference type="NCBI Taxonomy" id="4097"/>
    <lineage>
        <taxon>Eukaryota</taxon>
        <taxon>Viridiplantae</taxon>
        <taxon>Streptophyta</taxon>
        <taxon>Embryophyta</taxon>
        <taxon>Tracheophyta</taxon>
        <taxon>Spermatophyta</taxon>
        <taxon>Magnoliopsida</taxon>
        <taxon>eudicotyledons</taxon>
        <taxon>Gunneridae</taxon>
        <taxon>Pentapetalae</taxon>
        <taxon>asterids</taxon>
        <taxon>lamiids</taxon>
        <taxon>Solanales</taxon>
        <taxon>Solanaceae</taxon>
        <taxon>Nicotianoideae</taxon>
        <taxon>Nicotianeae</taxon>
        <taxon>Nicotiana</taxon>
    </lineage>
</organism>
<keyword evidence="1" id="KW-1185">Reference proteome</keyword>
<proteinExistence type="predicted"/>
<accession>A0AC58STD2</accession>